<dbReference type="PANTHER" id="PTHR44914">
    <property type="entry name" value="CHAPERONE PROTEIN DNAJ 13"/>
    <property type="match status" value="1"/>
</dbReference>
<dbReference type="AlphaFoldDB" id="A0A8T2A9A4"/>
<dbReference type="InterPro" id="IPR001623">
    <property type="entry name" value="DnaJ_domain"/>
</dbReference>
<evidence type="ECO:0000313" key="6">
    <source>
        <dbReference type="EMBL" id="KAG7569295.1"/>
    </source>
</evidence>
<keyword evidence="2 4" id="KW-0472">Membrane</keyword>
<dbReference type="InterPro" id="IPR055225">
    <property type="entry name" value="DNAJC11-like_beta-barrel"/>
</dbReference>
<evidence type="ECO:0000256" key="3">
    <source>
        <dbReference type="ARBA" id="ARBA00023186"/>
    </source>
</evidence>
<proteinExistence type="predicted"/>
<dbReference type="Pfam" id="PF00226">
    <property type="entry name" value="DnaJ"/>
    <property type="match status" value="1"/>
</dbReference>
<reference evidence="6 7" key="1">
    <citation type="submission" date="2020-12" db="EMBL/GenBank/DDBJ databases">
        <title>Concerted genomic and epigenomic changes stabilize Arabidopsis allopolyploids.</title>
        <authorList>
            <person name="Chen Z."/>
        </authorList>
    </citation>
    <scope>NUCLEOTIDE SEQUENCE [LARGE SCALE GENOMIC DNA]</scope>
    <source>
        <strain evidence="6">Allo738</strain>
        <tissue evidence="6">Leaf</tissue>
    </source>
</reference>
<dbReference type="InterPro" id="IPR024586">
    <property type="entry name" value="DnaJ-like_C11_C"/>
</dbReference>
<dbReference type="GO" id="GO:0016020">
    <property type="term" value="C:membrane"/>
    <property type="evidence" value="ECO:0007669"/>
    <property type="project" value="UniProtKB-SubCell"/>
</dbReference>
<keyword evidence="4" id="KW-1133">Transmembrane helix</keyword>
<evidence type="ECO:0000313" key="7">
    <source>
        <dbReference type="Proteomes" id="UP000694240"/>
    </source>
</evidence>
<accession>A0A8T2A9A4</accession>
<evidence type="ECO:0000256" key="1">
    <source>
        <dbReference type="ARBA" id="ARBA00004370"/>
    </source>
</evidence>
<keyword evidence="7" id="KW-1185">Reference proteome</keyword>
<feature type="transmembrane region" description="Helical" evidence="4">
    <location>
        <begin position="399"/>
        <end position="428"/>
    </location>
</feature>
<gene>
    <name evidence="6" type="ORF">ISN45_Aa04g020290</name>
</gene>
<keyword evidence="3" id="KW-0143">Chaperone</keyword>
<evidence type="ECO:0000256" key="4">
    <source>
        <dbReference type="SAM" id="Phobius"/>
    </source>
</evidence>
<dbReference type="CDD" id="cd06257">
    <property type="entry name" value="DnaJ"/>
    <property type="match status" value="1"/>
</dbReference>
<name>A0A8T2A9A4_9BRAS</name>
<feature type="domain" description="J" evidence="5">
    <location>
        <begin position="15"/>
        <end position="83"/>
    </location>
</feature>
<dbReference type="PANTHER" id="PTHR44914:SF1">
    <property type="entry name" value="CHAPERONE PROTEIN DNAJ 13"/>
    <property type="match status" value="1"/>
</dbReference>
<evidence type="ECO:0000256" key="2">
    <source>
        <dbReference type="ARBA" id="ARBA00023136"/>
    </source>
</evidence>
<organism evidence="6 7">
    <name type="scientific">Arabidopsis thaliana x Arabidopsis arenosa</name>
    <dbReference type="NCBI Taxonomy" id="1240361"/>
    <lineage>
        <taxon>Eukaryota</taxon>
        <taxon>Viridiplantae</taxon>
        <taxon>Streptophyta</taxon>
        <taxon>Embryophyta</taxon>
        <taxon>Tracheophyta</taxon>
        <taxon>Spermatophyta</taxon>
        <taxon>Magnoliopsida</taxon>
        <taxon>eudicotyledons</taxon>
        <taxon>Gunneridae</taxon>
        <taxon>Pentapetalae</taxon>
        <taxon>rosids</taxon>
        <taxon>malvids</taxon>
        <taxon>Brassicales</taxon>
        <taxon>Brassicaceae</taxon>
        <taxon>Camelineae</taxon>
        <taxon>Arabidopsis</taxon>
    </lineage>
</organism>
<dbReference type="SMART" id="SM00271">
    <property type="entry name" value="DnaJ"/>
    <property type="match status" value="1"/>
</dbReference>
<dbReference type="Pfam" id="PF11875">
    <property type="entry name" value="DnaJ-like_C11_C"/>
    <property type="match status" value="1"/>
</dbReference>
<dbReference type="Proteomes" id="UP000694240">
    <property type="component" value="Chromosome 9"/>
</dbReference>
<evidence type="ECO:0000259" key="5">
    <source>
        <dbReference type="PROSITE" id="PS50076"/>
    </source>
</evidence>
<dbReference type="PROSITE" id="PS00636">
    <property type="entry name" value="DNAJ_1"/>
    <property type="match status" value="1"/>
</dbReference>
<dbReference type="InterPro" id="IPR018253">
    <property type="entry name" value="DnaJ_domain_CS"/>
</dbReference>
<dbReference type="PROSITE" id="PS50076">
    <property type="entry name" value="DNAJ_2"/>
    <property type="match status" value="1"/>
</dbReference>
<comment type="caution">
    <text evidence="6">The sequence shown here is derived from an EMBL/GenBank/DDBJ whole genome shotgun (WGS) entry which is preliminary data.</text>
</comment>
<sequence>MMGEEAAPTGPPNRELYALLNLSPEASDEEIRKAYRQWAQVYHPDKIQSPQMKEVATENFQRICEAYEILSDETKRLIYDLYGMEGLTSGLELGPRLSKPDEIKEELERIKRRNEEAKKMAHFQPTGSILFNLSVPDFLGGDGIMRGMVMASQVQSQLSKDDAIAIGGNLAANEKSGGGIATAILRRQISPVSSIEFVASTGLQSLIGMQTTRQLTIHSTATINISKSLSDGSINLTNTWTRQLSETSSGNIELALGMRSAITVGWKKRDENVSAAGEFKIESGALGASARYTRKLSSKSHGRIVGRIGRYVLLTILSNLMYDVQEDRNHFLSCLYMCGAIIVLILLWIYFFNLFSNALEIEVGGGRKISEFSTVRMMYTIGIKGIFWKLELHRGSQKLIVPILLSSHLAPAFATGAFIVPTSLYFLLKKFVVKPYLRKREKQKALENMEKTWGQVGEARAKAEKAQQLLQTVATRKRNRQVETDGLIVTKALYGDPKAIERRDEGGVEGVDSGVIDVTVPMNFLVSDSGQLKLHEGVKKSGIMGFCDPCPGQPKQLYVAYTYHSQTFEVTVGDYEELSIPQEGQ</sequence>
<protein>
    <submittedName>
        <fullName evidence="6">DnaJ domain</fullName>
    </submittedName>
</protein>
<dbReference type="InterPro" id="IPR042162">
    <property type="entry name" value="AtJ13"/>
</dbReference>
<keyword evidence="4" id="KW-0812">Transmembrane</keyword>
<feature type="transmembrane region" description="Helical" evidence="4">
    <location>
        <begin position="334"/>
        <end position="352"/>
    </location>
</feature>
<dbReference type="Pfam" id="PF22774">
    <property type="entry name" value="DNAJC11_beta-barrel"/>
    <property type="match status" value="1"/>
</dbReference>
<dbReference type="EMBL" id="JAEFBK010000009">
    <property type="protein sequence ID" value="KAG7569295.1"/>
    <property type="molecule type" value="Genomic_DNA"/>
</dbReference>
<comment type="subcellular location">
    <subcellularLocation>
        <location evidence="1">Membrane</location>
    </subcellularLocation>
</comment>